<comment type="subunit">
    <text evidence="11">The complex is composed of two ATP-binding proteins (ModC), two transmembrane proteins (ModB) and a solute-binding protein (ModA).</text>
</comment>
<evidence type="ECO:0000256" key="7">
    <source>
        <dbReference type="ARBA" id="ARBA00022729"/>
    </source>
</evidence>
<comment type="caution">
    <text evidence="16">The sequence shown here is derived from an EMBL/GenBank/DDBJ whole genome shotgun (WGS) entry which is preliminary data.</text>
</comment>
<evidence type="ECO:0000313" key="16">
    <source>
        <dbReference type="EMBL" id="MCP3427196.1"/>
    </source>
</evidence>
<keyword evidence="8" id="KW-0472">Membrane</keyword>
<dbReference type="GO" id="GO:0030973">
    <property type="term" value="F:molybdate ion binding"/>
    <property type="evidence" value="ECO:0007669"/>
    <property type="project" value="TreeGrafter"/>
</dbReference>
<accession>A0A9X2KMH2</accession>
<dbReference type="GO" id="GO:0046872">
    <property type="term" value="F:metal ion binding"/>
    <property type="evidence" value="ECO:0007669"/>
    <property type="project" value="UniProtKB-KW"/>
</dbReference>
<dbReference type="SUPFAM" id="SSF53850">
    <property type="entry name" value="Periplasmic binding protein-like II"/>
    <property type="match status" value="1"/>
</dbReference>
<proteinExistence type="inferred from homology"/>
<evidence type="ECO:0000256" key="15">
    <source>
        <dbReference type="SAM" id="SignalP"/>
    </source>
</evidence>
<feature type="binding site" evidence="14">
    <location>
        <position position="85"/>
    </location>
    <ligand>
        <name>molybdate</name>
        <dbReference type="ChEBI" id="CHEBI:36264"/>
    </ligand>
</feature>
<feature type="binding site" evidence="14">
    <location>
        <position position="206"/>
    </location>
    <ligand>
        <name>molybdate</name>
        <dbReference type="ChEBI" id="CHEBI:36264"/>
    </ligand>
</feature>
<dbReference type="InterPro" id="IPR050682">
    <property type="entry name" value="ModA/WtpA"/>
</dbReference>
<evidence type="ECO:0000256" key="2">
    <source>
        <dbReference type="ARBA" id="ARBA00009175"/>
    </source>
</evidence>
<dbReference type="NCBIfam" id="TIGR01256">
    <property type="entry name" value="modA"/>
    <property type="match status" value="1"/>
</dbReference>
<reference evidence="16" key="1">
    <citation type="submission" date="2022-06" db="EMBL/GenBank/DDBJ databases">
        <title>Rothia sp. isolated from sandalwood seedling.</title>
        <authorList>
            <person name="Tuikhar N."/>
            <person name="Kirdat K."/>
            <person name="Thorat V."/>
            <person name="Swetha P."/>
            <person name="Padma S."/>
            <person name="Sundararaj R."/>
            <person name="Yadav A."/>
        </authorList>
    </citation>
    <scope>NUCLEOTIDE SEQUENCE</scope>
    <source>
        <strain evidence="16">AR01</strain>
    </source>
</reference>
<organism evidence="16 17">
    <name type="scientific">Rothia santali</name>
    <dbReference type="NCBI Taxonomy" id="2949643"/>
    <lineage>
        <taxon>Bacteria</taxon>
        <taxon>Bacillati</taxon>
        <taxon>Actinomycetota</taxon>
        <taxon>Actinomycetes</taxon>
        <taxon>Micrococcales</taxon>
        <taxon>Micrococcaceae</taxon>
        <taxon>Rothia</taxon>
    </lineage>
</organism>
<comment type="function">
    <text evidence="10">Involved in the transport of molybdenum into the cell. Part of the binding-protein-dependent transport system ModABCD.</text>
</comment>
<evidence type="ECO:0000256" key="5">
    <source>
        <dbReference type="ARBA" id="ARBA00022505"/>
    </source>
</evidence>
<keyword evidence="17" id="KW-1185">Reference proteome</keyword>
<dbReference type="CDD" id="cd13538">
    <property type="entry name" value="PBP2_ModA_like_1"/>
    <property type="match status" value="1"/>
</dbReference>
<dbReference type="AlphaFoldDB" id="A0A9X2KMH2"/>
<evidence type="ECO:0000256" key="10">
    <source>
        <dbReference type="ARBA" id="ARBA00056002"/>
    </source>
</evidence>
<dbReference type="Gene3D" id="3.40.190.10">
    <property type="entry name" value="Periplasmic binding protein-like II"/>
    <property type="match status" value="2"/>
</dbReference>
<dbReference type="PANTHER" id="PTHR30632:SF0">
    <property type="entry name" value="SULFATE-BINDING PROTEIN"/>
    <property type="match status" value="1"/>
</dbReference>
<feature type="chain" id="PRO_5040865682" description="Molybdate-binding protein ModA" evidence="15">
    <location>
        <begin position="30"/>
        <end position="270"/>
    </location>
</feature>
<evidence type="ECO:0000256" key="13">
    <source>
        <dbReference type="ARBA" id="ARBA00078141"/>
    </source>
</evidence>
<name>A0A9X2KMH2_9MICC</name>
<gene>
    <name evidence="16" type="primary">modA</name>
    <name evidence="16" type="ORF">NBM05_14575</name>
</gene>
<dbReference type="GO" id="GO:0005886">
    <property type="term" value="C:plasma membrane"/>
    <property type="evidence" value="ECO:0007669"/>
    <property type="project" value="UniProtKB-SubCell"/>
</dbReference>
<sequence>MSFAEHPIACRSTRRAAAALFGAGLLALAATGCGSGPGGGGADAAEDRTLTVFAAASLTESFEDLGEQFEQEHDGVDVEFSFGGSSTLVTQLEDGAPADVFASADEATMDQVVEADLVDGQPEIFATNELTIAVPAGNPAGIASFQDLAREGVTTVVCERRVPCGAATERVEEATGVVLRPVSEESAVTDVMGKVTSGQADAGVVYRTDVTAAGDAVEEIPIPEADDALNRYPIAALRSSGDAELAREFASFVQGPRGQERLAEEGFGAP</sequence>
<feature type="binding site" evidence="14">
    <location>
        <position position="57"/>
    </location>
    <ligand>
        <name>molybdate</name>
        <dbReference type="ChEBI" id="CHEBI:36264"/>
    </ligand>
</feature>
<dbReference type="PANTHER" id="PTHR30632">
    <property type="entry name" value="MOLYBDATE-BINDING PERIPLASMIC PROTEIN"/>
    <property type="match status" value="1"/>
</dbReference>
<evidence type="ECO:0000256" key="4">
    <source>
        <dbReference type="ARBA" id="ARBA00022475"/>
    </source>
</evidence>
<evidence type="ECO:0000256" key="6">
    <source>
        <dbReference type="ARBA" id="ARBA00022723"/>
    </source>
</evidence>
<evidence type="ECO:0000256" key="3">
    <source>
        <dbReference type="ARBA" id="ARBA00022448"/>
    </source>
</evidence>
<evidence type="ECO:0000256" key="11">
    <source>
        <dbReference type="ARBA" id="ARBA00062515"/>
    </source>
</evidence>
<evidence type="ECO:0000256" key="12">
    <source>
        <dbReference type="ARBA" id="ARBA00073171"/>
    </source>
</evidence>
<dbReference type="PIRSF" id="PIRSF004846">
    <property type="entry name" value="ModA"/>
    <property type="match status" value="1"/>
</dbReference>
<dbReference type="EMBL" id="JANAFB010000060">
    <property type="protein sequence ID" value="MCP3427196.1"/>
    <property type="molecule type" value="Genomic_DNA"/>
</dbReference>
<evidence type="ECO:0000256" key="9">
    <source>
        <dbReference type="ARBA" id="ARBA00023245"/>
    </source>
</evidence>
<feature type="binding site" evidence="14">
    <location>
        <position position="188"/>
    </location>
    <ligand>
        <name>molybdate</name>
        <dbReference type="ChEBI" id="CHEBI:36264"/>
    </ligand>
</feature>
<keyword evidence="3" id="KW-0813">Transport</keyword>
<dbReference type="FunFam" id="3.40.190.10:FF:000030">
    <property type="entry name" value="Molybdate ABC transporter substrate-binding protein"/>
    <property type="match status" value="1"/>
</dbReference>
<keyword evidence="4" id="KW-1003">Cell membrane</keyword>
<protein>
    <recommendedName>
        <fullName evidence="12">Molybdate-binding protein ModA</fullName>
    </recommendedName>
    <alternativeName>
        <fullName evidence="13">Molybdate/tungstate-binding protein ModA</fullName>
    </alternativeName>
</protein>
<evidence type="ECO:0000256" key="8">
    <source>
        <dbReference type="ARBA" id="ARBA00023136"/>
    </source>
</evidence>
<keyword evidence="6 14" id="KW-0479">Metal-binding</keyword>
<comment type="similarity">
    <text evidence="2">Belongs to the bacterial solute-binding protein ModA family.</text>
</comment>
<dbReference type="GO" id="GO:0015689">
    <property type="term" value="P:molybdate ion transport"/>
    <property type="evidence" value="ECO:0007669"/>
    <property type="project" value="InterPro"/>
</dbReference>
<evidence type="ECO:0000256" key="1">
    <source>
        <dbReference type="ARBA" id="ARBA00004193"/>
    </source>
</evidence>
<keyword evidence="5 14" id="KW-0500">Molybdenum</keyword>
<dbReference type="Proteomes" id="UP001139502">
    <property type="component" value="Unassembled WGS sequence"/>
</dbReference>
<dbReference type="InterPro" id="IPR005950">
    <property type="entry name" value="ModA"/>
</dbReference>
<keyword evidence="7 15" id="KW-0732">Signal</keyword>
<keyword evidence="9" id="KW-0826">Tungsten</keyword>
<feature type="signal peptide" evidence="15">
    <location>
        <begin position="1"/>
        <end position="29"/>
    </location>
</feature>
<dbReference type="Pfam" id="PF13531">
    <property type="entry name" value="SBP_bac_11"/>
    <property type="match status" value="1"/>
</dbReference>
<comment type="subcellular location">
    <subcellularLocation>
        <location evidence="1">Cell membrane</location>
        <topology evidence="1">Lipid-anchor</topology>
    </subcellularLocation>
</comment>
<dbReference type="RefSeq" id="WP_254168933.1">
    <property type="nucleotide sequence ID" value="NZ_JANAFB010000060.1"/>
</dbReference>
<evidence type="ECO:0000256" key="14">
    <source>
        <dbReference type="PIRSR" id="PIRSR004846-1"/>
    </source>
</evidence>
<evidence type="ECO:0000313" key="17">
    <source>
        <dbReference type="Proteomes" id="UP001139502"/>
    </source>
</evidence>